<dbReference type="SUPFAM" id="SSF52777">
    <property type="entry name" value="CoA-dependent acyltransferases"/>
    <property type="match status" value="2"/>
</dbReference>
<dbReference type="InterPro" id="IPR023213">
    <property type="entry name" value="CAT-like_dom_sf"/>
</dbReference>
<evidence type="ECO:0000256" key="4">
    <source>
        <dbReference type="SAM" id="MobiDB-lite"/>
    </source>
</evidence>
<proteinExistence type="inferred from homology"/>
<feature type="compositionally biased region" description="Low complexity" evidence="4">
    <location>
        <begin position="337"/>
        <end position="352"/>
    </location>
</feature>
<evidence type="ECO:0000256" key="3">
    <source>
        <dbReference type="ARBA" id="ARBA00023315"/>
    </source>
</evidence>
<reference evidence="6 7" key="1">
    <citation type="submission" date="2024-02" db="EMBL/GenBank/DDBJ databases">
        <title>Discinaceae phylogenomics.</title>
        <authorList>
            <person name="Dirks A.C."/>
            <person name="James T.Y."/>
        </authorList>
    </citation>
    <scope>NUCLEOTIDE SEQUENCE [LARGE SCALE GENOMIC DNA]</scope>
    <source>
        <strain evidence="6 7">ACD0624</strain>
    </source>
</reference>
<evidence type="ECO:0000259" key="5">
    <source>
        <dbReference type="Pfam" id="PF00755"/>
    </source>
</evidence>
<name>A0ABR3GW89_9PEZI</name>
<dbReference type="Gene3D" id="3.30.559.70">
    <property type="entry name" value="Choline/Carnitine o-acyltransferase, domain 2"/>
    <property type="match status" value="1"/>
</dbReference>
<accession>A0ABR3GW89</accession>
<dbReference type="Proteomes" id="UP001447188">
    <property type="component" value="Unassembled WGS sequence"/>
</dbReference>
<protein>
    <recommendedName>
        <fullName evidence="5">Choline/carnitine acyltransferase domain-containing protein</fullName>
    </recommendedName>
</protein>
<keyword evidence="7" id="KW-1185">Reference proteome</keyword>
<evidence type="ECO:0000256" key="2">
    <source>
        <dbReference type="ARBA" id="ARBA00022679"/>
    </source>
</evidence>
<evidence type="ECO:0000256" key="1">
    <source>
        <dbReference type="ARBA" id="ARBA00005232"/>
    </source>
</evidence>
<evidence type="ECO:0000313" key="6">
    <source>
        <dbReference type="EMBL" id="KAL0639866.1"/>
    </source>
</evidence>
<keyword evidence="2" id="KW-0808">Transferase</keyword>
<feature type="domain" description="Choline/carnitine acyltransferase" evidence="5">
    <location>
        <begin position="16"/>
        <end position="487"/>
    </location>
</feature>
<keyword evidence="3" id="KW-0012">Acyltransferase</keyword>
<dbReference type="InterPro" id="IPR042231">
    <property type="entry name" value="Cho/carn_acyl_trans_2"/>
</dbReference>
<dbReference type="EMBL" id="JBBBZM010000007">
    <property type="protein sequence ID" value="KAL0639866.1"/>
    <property type="molecule type" value="Genomic_DNA"/>
</dbReference>
<dbReference type="PANTHER" id="PTHR22589">
    <property type="entry name" value="CARNITINE O-ACYLTRANSFERASE"/>
    <property type="match status" value="1"/>
</dbReference>
<evidence type="ECO:0000313" key="7">
    <source>
        <dbReference type="Proteomes" id="UP001447188"/>
    </source>
</evidence>
<comment type="caution">
    <text evidence="6">The sequence shown here is derived from an EMBL/GenBank/DDBJ whole genome shotgun (WGS) entry which is preliminary data.</text>
</comment>
<sequence length="615" mass="66678">MITYSVPKPDLRPAFPTPDLPLLLSRFGDSAAPFVSAELLASYKAAIATIFTPEQAQAILDSLEEKDTNWSNAWFMKLLLSARFAVATTNRLSILISVPGASRERKVATLLRAVGVWSREYVFSARSEEETRYTPVQKLVEWQLRGLCATFRVPKNPDTCAIEHADPKEARHAVVWCGGAAWRVEVVDGEGVVLTVEEIERQLLEILRVRFEKQLHISTLARVAALSWRLNRSQWHFRKAELEQVPENAVPFSTLYSSLTTVALEENPAPAGISERLDDVRMGETSENRFADQTFGIVSYSDGSTGLTFDHAPSDCGAALELTTILLSIMNSPGPPRSSSSSGTASTATPHSLSFAHPSLPQPCPASLVESIPRTVITIAIPAAAAAGIPRPHVSSRLTDTVVNLAVQAAALRTTGAVTPMFQPVQLKRFHLGRCDSMVPVSHESISFVRLAFAEHPHHHDAATLQHAFATACKKRKQIIADALDGTTTKYCRQGYVHVALSELASRPTAEQPVGLSAVLSVFGAVSGRCVEGDGRVPTTIQFTGFTSTTDEIHGGLSNVFLPNQLVVFYVQRPDGTLVVSFSATGVCRAGLPAFVSCYRECYEVVAGIADAYVV</sequence>
<dbReference type="InterPro" id="IPR000542">
    <property type="entry name" value="Carn_acyl_trans"/>
</dbReference>
<organism evidence="6 7">
    <name type="scientific">Discina gigas</name>
    <dbReference type="NCBI Taxonomy" id="1032678"/>
    <lineage>
        <taxon>Eukaryota</taxon>
        <taxon>Fungi</taxon>
        <taxon>Dikarya</taxon>
        <taxon>Ascomycota</taxon>
        <taxon>Pezizomycotina</taxon>
        <taxon>Pezizomycetes</taxon>
        <taxon>Pezizales</taxon>
        <taxon>Discinaceae</taxon>
        <taxon>Discina</taxon>
    </lineage>
</organism>
<gene>
    <name evidence="6" type="ORF">Q9L58_000957</name>
</gene>
<dbReference type="Gene3D" id="3.30.559.10">
    <property type="entry name" value="Chloramphenicol acetyltransferase-like domain"/>
    <property type="match status" value="1"/>
</dbReference>
<comment type="similarity">
    <text evidence="1">Belongs to the carnitine/choline acetyltransferase family.</text>
</comment>
<feature type="region of interest" description="Disordered" evidence="4">
    <location>
        <begin position="331"/>
        <end position="356"/>
    </location>
</feature>
<dbReference type="Pfam" id="PF00755">
    <property type="entry name" value="Carn_acyltransf"/>
    <property type="match status" value="1"/>
</dbReference>
<dbReference type="InterPro" id="IPR039551">
    <property type="entry name" value="Cho/carn_acyl_trans"/>
</dbReference>